<dbReference type="SFLD" id="SFLDG01129">
    <property type="entry name" value="C1.5:_HAD__Beta-PGM__Phosphata"/>
    <property type="match status" value="1"/>
</dbReference>
<evidence type="ECO:0000313" key="1">
    <source>
        <dbReference type="EMBL" id="EMT52443.1"/>
    </source>
</evidence>
<dbReference type="GO" id="GO:0005829">
    <property type="term" value="C:cytosol"/>
    <property type="evidence" value="ECO:0007669"/>
    <property type="project" value="TreeGrafter"/>
</dbReference>
<organism evidence="1 2">
    <name type="scientific">Brevibacillus borstelensis AK1</name>
    <dbReference type="NCBI Taxonomy" id="1300222"/>
    <lineage>
        <taxon>Bacteria</taxon>
        <taxon>Bacillati</taxon>
        <taxon>Bacillota</taxon>
        <taxon>Bacilli</taxon>
        <taxon>Bacillales</taxon>
        <taxon>Paenibacillaceae</taxon>
        <taxon>Brevibacillus</taxon>
    </lineage>
</organism>
<dbReference type="NCBIfam" id="TIGR01509">
    <property type="entry name" value="HAD-SF-IA-v3"/>
    <property type="match status" value="1"/>
</dbReference>
<dbReference type="PANTHER" id="PTHR43434:SF26">
    <property type="entry name" value="PYROPHOSPHATASE PPAX"/>
    <property type="match status" value="1"/>
</dbReference>
<dbReference type="InterPro" id="IPR041492">
    <property type="entry name" value="HAD_2"/>
</dbReference>
<dbReference type="OrthoDB" id="9807630at2"/>
<dbReference type="InterPro" id="IPR023214">
    <property type="entry name" value="HAD_sf"/>
</dbReference>
<dbReference type="AlphaFoldDB" id="M8DG53"/>
<dbReference type="STRING" id="1300222.I532_12339"/>
<dbReference type="Proteomes" id="UP000012081">
    <property type="component" value="Unassembled WGS sequence"/>
</dbReference>
<accession>M8DG53</accession>
<sequence length="218" mass="24248">MYPCLLFDLDGTLLDSREAVIDAVAHTAERFAPGVFTRRDLVGRFGESFDDFLAAAVGEEYDRKAVMDSYFSYVRAHHAEHVRLFPHVREDLERLKKAGFRLAVVTNKQREFAVAGLELAGLSELFEAVVSVDDVSRGKPSAEPIEKALSLLGMEPEQALMIGDSRYDVLAAVGAGVKSVVLEWYGAEEWNYVSPDFRYADFRSFAEEMLAVKAQGGE</sequence>
<protein>
    <submittedName>
        <fullName evidence="1">Pyrophosphatase</fullName>
    </submittedName>
</protein>
<comment type="caution">
    <text evidence="1">The sequence shown here is derived from an EMBL/GenBank/DDBJ whole genome shotgun (WGS) entry which is preliminary data.</text>
</comment>
<gene>
    <name evidence="1" type="ORF">I532_12339</name>
</gene>
<dbReference type="InterPro" id="IPR023198">
    <property type="entry name" value="PGP-like_dom2"/>
</dbReference>
<dbReference type="NCBIfam" id="TIGR01549">
    <property type="entry name" value="HAD-SF-IA-v1"/>
    <property type="match status" value="1"/>
</dbReference>
<dbReference type="Pfam" id="PF13419">
    <property type="entry name" value="HAD_2"/>
    <property type="match status" value="1"/>
</dbReference>
<dbReference type="PATRIC" id="fig|1300222.3.peg.2574"/>
<dbReference type="GO" id="GO:0006281">
    <property type="term" value="P:DNA repair"/>
    <property type="evidence" value="ECO:0007669"/>
    <property type="project" value="TreeGrafter"/>
</dbReference>
<proteinExistence type="predicted"/>
<evidence type="ECO:0000313" key="2">
    <source>
        <dbReference type="Proteomes" id="UP000012081"/>
    </source>
</evidence>
<dbReference type="PANTHER" id="PTHR43434">
    <property type="entry name" value="PHOSPHOGLYCOLATE PHOSPHATASE"/>
    <property type="match status" value="1"/>
</dbReference>
<name>M8DG53_9BACL</name>
<dbReference type="RefSeq" id="WP_003388554.1">
    <property type="nucleotide sequence ID" value="NZ_APBN01000004.1"/>
</dbReference>
<dbReference type="Gene3D" id="1.10.150.240">
    <property type="entry name" value="Putative phosphatase, domain 2"/>
    <property type="match status" value="1"/>
</dbReference>
<dbReference type="SUPFAM" id="SSF56784">
    <property type="entry name" value="HAD-like"/>
    <property type="match status" value="1"/>
</dbReference>
<dbReference type="SFLD" id="SFLDG01135">
    <property type="entry name" value="C1.5.6:_HAD__Beta-PGM__Phospha"/>
    <property type="match status" value="1"/>
</dbReference>
<dbReference type="Gene3D" id="3.40.50.1000">
    <property type="entry name" value="HAD superfamily/HAD-like"/>
    <property type="match status" value="1"/>
</dbReference>
<dbReference type="SFLD" id="SFLDS00003">
    <property type="entry name" value="Haloacid_Dehalogenase"/>
    <property type="match status" value="1"/>
</dbReference>
<dbReference type="PRINTS" id="PR00413">
    <property type="entry name" value="HADHALOGNASE"/>
</dbReference>
<dbReference type="GO" id="GO:0008967">
    <property type="term" value="F:phosphoglycolate phosphatase activity"/>
    <property type="evidence" value="ECO:0007669"/>
    <property type="project" value="TreeGrafter"/>
</dbReference>
<dbReference type="InterPro" id="IPR006439">
    <property type="entry name" value="HAD-SF_hydro_IA"/>
</dbReference>
<reference evidence="1 2" key="1">
    <citation type="submission" date="2013-03" db="EMBL/GenBank/DDBJ databases">
        <title>Assembly of a new bacterial strain Brevibacillus borstelensis AK1.</title>
        <authorList>
            <person name="Rajan I."/>
            <person name="PoliReddy D."/>
            <person name="Sugumar T."/>
            <person name="Rathinam K."/>
            <person name="Alqarawi S."/>
            <person name="Khalil A.B."/>
            <person name="Sivakumar N."/>
        </authorList>
    </citation>
    <scope>NUCLEOTIDE SEQUENCE [LARGE SCALE GENOMIC DNA]</scope>
    <source>
        <strain evidence="1 2">AK1</strain>
    </source>
</reference>
<keyword evidence="2" id="KW-1185">Reference proteome</keyword>
<dbReference type="InterPro" id="IPR036412">
    <property type="entry name" value="HAD-like_sf"/>
</dbReference>
<dbReference type="InterPro" id="IPR050155">
    <property type="entry name" value="HAD-like_hydrolase_sf"/>
</dbReference>
<dbReference type="EMBL" id="APBN01000004">
    <property type="protein sequence ID" value="EMT52443.1"/>
    <property type="molecule type" value="Genomic_DNA"/>
</dbReference>